<dbReference type="RefSeq" id="WP_011613092.1">
    <property type="nucleotide sequence ID" value="NC_008312.1"/>
</dbReference>
<evidence type="ECO:0000313" key="1">
    <source>
        <dbReference type="EMBL" id="ABG52760.1"/>
    </source>
</evidence>
<dbReference type="HOGENOM" id="CLU_478858_0_0_3"/>
<sequence>MNKKQESFFWKSINSQASKFRKNLGKKAINVRDSIRDNYWEASQNKASEMEEFISNKASDVSKYFRETAKESTLGKKQINSEVSEETENNLEQEEIYHIFVAYHIASQGGTQKVTLKSGKSYNVRIRSNSTEGSTLRLQKCGLQGNDAFLVLHTFYNPELNLDRRMNSLVIRASIYERSKTRCLEAYSRINSGLHTYDLPALNLLDFIVELSNIDSLIGLRYRIASENSRWVAIDKGLEQVLSYGNLMEVQKQNLKGIYLYIKSGEPLPDFANFRQLNAIILNSAIASELKNKYLLASATSMAMKIDILIINLIYSNTEIDQSKYRKYLSIYQQLREEGKVIDNKMIQNLDGVIFKSEIPRICKIVYQLLRDRYFESNLERNINNFNAAFMKFKKAEKFVKQATNSEKTTNSFGNIIIQTGMLIQEVDDAVVSGGVGILAGVKVLKGGEALIGAVGLVAIASTLEMSIQEKIKLGITEEGNFSGEVAYSEMMNIINQVSWVIADGEESKLEQEIDIFKIFKGNKNRKQILKDLETKLYS</sequence>
<name>Q10YB4_TRIEI</name>
<dbReference type="AlphaFoldDB" id="Q10YB4"/>
<dbReference type="KEGG" id="ter:Tery_3701"/>
<dbReference type="EMBL" id="CP000393">
    <property type="protein sequence ID" value="ABG52760.1"/>
    <property type="molecule type" value="Genomic_DNA"/>
</dbReference>
<dbReference type="OrthoDB" id="436779at2"/>
<gene>
    <name evidence="1" type="ordered locus">Tery_3701</name>
</gene>
<organism evidence="1">
    <name type="scientific">Trichodesmium erythraeum (strain IMS101)</name>
    <dbReference type="NCBI Taxonomy" id="203124"/>
    <lineage>
        <taxon>Bacteria</taxon>
        <taxon>Bacillati</taxon>
        <taxon>Cyanobacteriota</taxon>
        <taxon>Cyanophyceae</taxon>
        <taxon>Oscillatoriophycideae</taxon>
        <taxon>Oscillatoriales</taxon>
        <taxon>Microcoleaceae</taxon>
        <taxon>Trichodesmium</taxon>
    </lineage>
</organism>
<dbReference type="eggNOG" id="ENOG502ZAMY">
    <property type="taxonomic scope" value="Bacteria"/>
</dbReference>
<reference evidence="1" key="1">
    <citation type="submission" date="2006-06" db="EMBL/GenBank/DDBJ databases">
        <title>Complete sequence of Trichodesmium erythraeum IMS101.</title>
        <authorList>
            <consortium name="US DOE Joint Genome Institute"/>
            <person name="Copeland A."/>
            <person name="Lucas S."/>
            <person name="Lapidus A."/>
            <person name="Barry K."/>
            <person name="Detter J.C."/>
            <person name="Glavina del Rio T."/>
            <person name="Hammon N."/>
            <person name="Israni S."/>
            <person name="Dalin E."/>
            <person name="Tice H."/>
            <person name="Pitluck S."/>
            <person name="Kiss H."/>
            <person name="Munk A.C."/>
            <person name="Brettin T."/>
            <person name="Bruce D."/>
            <person name="Han C."/>
            <person name="Tapia R."/>
            <person name="Gilna P."/>
            <person name="Schmutz J."/>
            <person name="Larimer F."/>
            <person name="Land M."/>
            <person name="Hauser L."/>
            <person name="Kyrpides N."/>
            <person name="Kim E."/>
            <person name="Richardson P."/>
        </authorList>
    </citation>
    <scope>NUCLEOTIDE SEQUENCE [LARGE SCALE GENOMIC DNA]</scope>
    <source>
        <strain evidence="1">IMS101</strain>
    </source>
</reference>
<accession>Q10YB4</accession>
<proteinExistence type="predicted"/>
<protein>
    <submittedName>
        <fullName evidence="1">Uncharacterized protein</fullName>
    </submittedName>
</protein>